<reference evidence="2" key="1">
    <citation type="submission" date="2023-08" db="EMBL/GenBank/DDBJ databases">
        <title>A de novo genome assembly of Solanum verrucosum Schlechtendal, a Mexican diploid species geographically isolated from the other diploid A-genome species in potato relatives.</title>
        <authorList>
            <person name="Hosaka K."/>
        </authorList>
    </citation>
    <scope>NUCLEOTIDE SEQUENCE</scope>
    <source>
        <tissue evidence="2">Young leaves</tissue>
    </source>
</reference>
<dbReference type="Proteomes" id="UP001234989">
    <property type="component" value="Chromosome 3"/>
</dbReference>
<evidence type="ECO:0000313" key="2">
    <source>
        <dbReference type="EMBL" id="WMV19322.1"/>
    </source>
</evidence>
<proteinExistence type="predicted"/>
<keyword evidence="3" id="KW-1185">Reference proteome</keyword>
<dbReference type="AlphaFoldDB" id="A0AAF0QAB3"/>
<accession>A0AAF0QAB3</accession>
<evidence type="ECO:0000313" key="3">
    <source>
        <dbReference type="Proteomes" id="UP001234989"/>
    </source>
</evidence>
<organism evidence="2 3">
    <name type="scientific">Solanum verrucosum</name>
    <dbReference type="NCBI Taxonomy" id="315347"/>
    <lineage>
        <taxon>Eukaryota</taxon>
        <taxon>Viridiplantae</taxon>
        <taxon>Streptophyta</taxon>
        <taxon>Embryophyta</taxon>
        <taxon>Tracheophyta</taxon>
        <taxon>Spermatophyta</taxon>
        <taxon>Magnoliopsida</taxon>
        <taxon>eudicotyledons</taxon>
        <taxon>Gunneridae</taxon>
        <taxon>Pentapetalae</taxon>
        <taxon>asterids</taxon>
        <taxon>lamiids</taxon>
        <taxon>Solanales</taxon>
        <taxon>Solanaceae</taxon>
        <taxon>Solanoideae</taxon>
        <taxon>Solaneae</taxon>
        <taxon>Solanum</taxon>
    </lineage>
</organism>
<gene>
    <name evidence="2" type="ORF">MTR67_012707</name>
</gene>
<name>A0AAF0QAB3_SOLVR</name>
<evidence type="ECO:0000256" key="1">
    <source>
        <dbReference type="SAM" id="MobiDB-lite"/>
    </source>
</evidence>
<sequence>MSWDVVLKMVNAVGISNGQCLDDAIFEALYNEKVNYIANQMEGGNWRDREVEKDKYVPPHYLPKSKKPARSEGNRTEEMITRIFNKVEGSDKVLKDLKNDFSTMTLKVTYNFVSIKQLETQTCQISTYLNPRQKGTMPSDTVPNPKYDGC</sequence>
<protein>
    <submittedName>
        <fullName evidence="2">Uncharacterized protein</fullName>
    </submittedName>
</protein>
<feature type="region of interest" description="Disordered" evidence="1">
    <location>
        <begin position="131"/>
        <end position="150"/>
    </location>
</feature>
<dbReference type="EMBL" id="CP133614">
    <property type="protein sequence ID" value="WMV19322.1"/>
    <property type="molecule type" value="Genomic_DNA"/>
</dbReference>